<name>A0A6G1PWF6_CHAAH</name>
<dbReference type="AlphaFoldDB" id="A0A6G1PWF6"/>
<dbReference type="EMBL" id="CM015721">
    <property type="protein sequence ID" value="KAF3694513.1"/>
    <property type="molecule type" value="Genomic_DNA"/>
</dbReference>
<organism evidence="1 2">
    <name type="scientific">Channa argus</name>
    <name type="common">Northern snakehead</name>
    <name type="synonym">Ophicephalus argus</name>
    <dbReference type="NCBI Taxonomy" id="215402"/>
    <lineage>
        <taxon>Eukaryota</taxon>
        <taxon>Metazoa</taxon>
        <taxon>Chordata</taxon>
        <taxon>Craniata</taxon>
        <taxon>Vertebrata</taxon>
        <taxon>Euteleostomi</taxon>
        <taxon>Actinopterygii</taxon>
        <taxon>Neopterygii</taxon>
        <taxon>Teleostei</taxon>
        <taxon>Neoteleostei</taxon>
        <taxon>Acanthomorphata</taxon>
        <taxon>Anabantaria</taxon>
        <taxon>Anabantiformes</taxon>
        <taxon>Channoidei</taxon>
        <taxon>Channidae</taxon>
        <taxon>Channa</taxon>
    </lineage>
</organism>
<sequence>MEKTVQKLMFKKVTSGMTCPVDILLNGSVRKKCNTGGCSSSLSLSHPGLMLWMDAQLPALAAD</sequence>
<evidence type="ECO:0000313" key="1">
    <source>
        <dbReference type="EMBL" id="KAF3694513.1"/>
    </source>
</evidence>
<evidence type="ECO:0000313" key="2">
    <source>
        <dbReference type="Proteomes" id="UP000503349"/>
    </source>
</evidence>
<reference evidence="2" key="2">
    <citation type="submission" date="2019-02" db="EMBL/GenBank/DDBJ databases">
        <title>Opniocepnalus argus Var Kimnra genome.</title>
        <authorList>
            <person name="Zhou C."/>
            <person name="Xiao S."/>
        </authorList>
    </citation>
    <scope>NUCLEOTIDE SEQUENCE [LARGE SCALE GENOMIC DNA]</scope>
</reference>
<gene>
    <name evidence="1" type="ORF">EXN66_Car010189</name>
</gene>
<accession>A0A6G1PWF6</accession>
<protein>
    <submittedName>
        <fullName evidence="1">Uncharacterized protein</fullName>
    </submittedName>
</protein>
<reference evidence="1 2" key="1">
    <citation type="submission" date="2019-02" db="EMBL/GenBank/DDBJ databases">
        <title>Opniocepnalus argus genome.</title>
        <authorList>
            <person name="Zhou C."/>
            <person name="Xiao S."/>
        </authorList>
    </citation>
    <scope>NUCLEOTIDE SEQUENCE [LARGE SCALE GENOMIC DNA]</scope>
    <source>
        <strain evidence="1">OARG1902GOOAL</strain>
        <tissue evidence="1">Muscle</tissue>
    </source>
</reference>
<dbReference type="Proteomes" id="UP000503349">
    <property type="component" value="Chromosome 10"/>
</dbReference>
<keyword evidence="2" id="KW-1185">Reference proteome</keyword>
<proteinExistence type="predicted"/>